<dbReference type="PANTHER" id="PTHR33064">
    <property type="entry name" value="POL PROTEIN"/>
    <property type="match status" value="1"/>
</dbReference>
<dbReference type="InterPro" id="IPR043128">
    <property type="entry name" value="Rev_trsase/Diguanyl_cyclase"/>
</dbReference>
<accession>A0A0G4HZQ8</accession>
<dbReference type="Pfam" id="PF03732">
    <property type="entry name" value="Retrotrans_gag"/>
    <property type="match status" value="1"/>
</dbReference>
<proteinExistence type="predicted"/>
<protein>
    <recommendedName>
        <fullName evidence="4">Retrotransposon gag domain-containing protein</fullName>
    </recommendedName>
</protein>
<evidence type="ECO:0000313" key="3">
    <source>
        <dbReference type="EMBL" id="CEM50043.1"/>
    </source>
</evidence>
<feature type="domain" description="Retrotransposon gag" evidence="2">
    <location>
        <begin position="125"/>
        <end position="220"/>
    </location>
</feature>
<gene>
    <name evidence="3" type="ORF">Cvel_34049</name>
</gene>
<dbReference type="InterPro" id="IPR043502">
    <property type="entry name" value="DNA/RNA_pol_sf"/>
</dbReference>
<evidence type="ECO:0000259" key="1">
    <source>
        <dbReference type="Pfam" id="PF00078"/>
    </source>
</evidence>
<dbReference type="VEuPathDB" id="CryptoDB:Cvel_34049"/>
<dbReference type="InterPro" id="IPR000477">
    <property type="entry name" value="RT_dom"/>
</dbReference>
<dbReference type="PhylomeDB" id="A0A0G4HZQ8"/>
<dbReference type="AlphaFoldDB" id="A0A0G4HZQ8"/>
<dbReference type="EMBL" id="CDMZ01004531">
    <property type="protein sequence ID" value="CEM50043.1"/>
    <property type="molecule type" value="Genomic_DNA"/>
</dbReference>
<dbReference type="SUPFAM" id="SSF56672">
    <property type="entry name" value="DNA/RNA polymerases"/>
    <property type="match status" value="1"/>
</dbReference>
<dbReference type="Gene3D" id="3.30.70.270">
    <property type="match status" value="2"/>
</dbReference>
<name>A0A0G4HZQ8_9ALVE</name>
<reference evidence="3" key="1">
    <citation type="submission" date="2014-11" db="EMBL/GenBank/DDBJ databases">
        <authorList>
            <person name="Otto D Thomas"/>
            <person name="Naeem Raeece"/>
        </authorList>
    </citation>
    <scope>NUCLEOTIDE SEQUENCE</scope>
</reference>
<dbReference type="InterPro" id="IPR051320">
    <property type="entry name" value="Viral_Replic_Matur_Polypro"/>
</dbReference>
<dbReference type="PANTHER" id="PTHR33064:SF37">
    <property type="entry name" value="RIBONUCLEASE H"/>
    <property type="match status" value="1"/>
</dbReference>
<evidence type="ECO:0000259" key="2">
    <source>
        <dbReference type="Pfam" id="PF03732"/>
    </source>
</evidence>
<organism evidence="3">
    <name type="scientific">Chromera velia CCMP2878</name>
    <dbReference type="NCBI Taxonomy" id="1169474"/>
    <lineage>
        <taxon>Eukaryota</taxon>
        <taxon>Sar</taxon>
        <taxon>Alveolata</taxon>
        <taxon>Colpodellida</taxon>
        <taxon>Chromeraceae</taxon>
        <taxon>Chromera</taxon>
    </lineage>
</organism>
<evidence type="ECO:0008006" key="4">
    <source>
        <dbReference type="Google" id="ProtNLM"/>
    </source>
</evidence>
<sequence>MDVDPLADGPVAAAVTNSNLGSDARSARVTLRDLDPGVLMDLQRQGFQFRINKEGDLLPVAVEQAFARAPSPAATQQRFRNIPKVKTDLPTFTGEDQSQTKAYWRRLVRLNDRMGWEFLDFRDIYFPSTLTGKAKTWYDHLPAGRLVNVFDIEELGSLFLKEYKLTEADQDSAEGRLFTLKQKLTKSIDDYASRYRSLCNESRKDIDSTYTFKHFVKGLTNKTSAVERLFKGLIGTTTFLFMDDILSSSPNFTTHLKDLKAVLDRLQRIKAKVSFSKCKFAALEVEYLGHRITPTGILPSKEKTKAIEEATSLKNIRELRGWLGLCNYYKKFCLNYAAIASPLYDLTRKNVKFQ</sequence>
<dbReference type="Pfam" id="PF00078">
    <property type="entry name" value="RVT_1"/>
    <property type="match status" value="1"/>
</dbReference>
<dbReference type="InterPro" id="IPR005162">
    <property type="entry name" value="Retrotrans_gag_dom"/>
</dbReference>
<feature type="domain" description="Reverse transcriptase" evidence="1">
    <location>
        <begin position="224"/>
        <end position="292"/>
    </location>
</feature>